<keyword evidence="1" id="KW-0175">Coiled coil</keyword>
<evidence type="ECO:0000256" key="3">
    <source>
        <dbReference type="SAM" id="Phobius"/>
    </source>
</evidence>
<feature type="transmembrane region" description="Helical" evidence="3">
    <location>
        <begin position="27"/>
        <end position="48"/>
    </location>
</feature>
<feature type="region of interest" description="Disordered" evidence="2">
    <location>
        <begin position="1"/>
        <end position="25"/>
    </location>
</feature>
<feature type="region of interest" description="Disordered" evidence="2">
    <location>
        <begin position="152"/>
        <end position="201"/>
    </location>
</feature>
<dbReference type="RefSeq" id="WP_033490230.1">
    <property type="nucleotide sequence ID" value="NZ_CP006018.1"/>
</dbReference>
<keyword evidence="3" id="KW-0472">Membrane</keyword>
<evidence type="ECO:0000313" key="4">
    <source>
        <dbReference type="EMBL" id="AIC92033.1"/>
    </source>
</evidence>
<feature type="coiled-coil region" evidence="1">
    <location>
        <begin position="60"/>
        <end position="87"/>
    </location>
</feature>
<evidence type="ECO:0000256" key="2">
    <source>
        <dbReference type="SAM" id="MobiDB-lite"/>
    </source>
</evidence>
<keyword evidence="5" id="KW-1185">Reference proteome</keyword>
<accession>A0A087VUR4</accession>
<dbReference type="Proteomes" id="UP000028569">
    <property type="component" value="Chromosome"/>
</dbReference>
<organism evidence="4 5">
    <name type="scientific">Bifidobacterium [indicum] DSM 20214 = LMG 11587</name>
    <dbReference type="NCBI Taxonomy" id="1341694"/>
    <lineage>
        <taxon>Bacteria</taxon>
        <taxon>Bacillati</taxon>
        <taxon>Actinomycetota</taxon>
        <taxon>Actinomycetes</taxon>
        <taxon>Bifidobacteriales</taxon>
        <taxon>Bifidobacteriaceae</taxon>
        <taxon>Bifidobacterium</taxon>
    </lineage>
</organism>
<gene>
    <name evidence="4" type="ORF">BINDI_0761</name>
</gene>
<protein>
    <submittedName>
        <fullName evidence="4">Septum formation initiator</fullName>
    </submittedName>
</protein>
<keyword evidence="3" id="KW-1133">Transmembrane helix</keyword>
<dbReference type="AlphaFoldDB" id="A0A087VUR4"/>
<dbReference type="Pfam" id="PF04977">
    <property type="entry name" value="DivIC"/>
    <property type="match status" value="1"/>
</dbReference>
<evidence type="ECO:0000313" key="5">
    <source>
        <dbReference type="Proteomes" id="UP000028569"/>
    </source>
</evidence>
<reference evidence="4 5" key="1">
    <citation type="journal article" date="2014" name="Appl. Environ. Microbiol.">
        <title>Genomic encyclopedia of type strains of the genus Bifidobacterium.</title>
        <authorList>
            <person name="Milani C."/>
            <person name="Lugli G.A."/>
            <person name="Duranti S."/>
            <person name="Turroni F."/>
            <person name="Bottacini F."/>
            <person name="Mangifesta M."/>
            <person name="Sanchez B."/>
            <person name="Viappiani A."/>
            <person name="Mancabelli L."/>
            <person name="Taminiau B."/>
            <person name="Delcenserie V."/>
            <person name="Barrangou R."/>
            <person name="Margolles A."/>
            <person name="van Sinderen D."/>
            <person name="Ventura M."/>
        </authorList>
    </citation>
    <scope>NUCLEOTIDE SEQUENCE [LARGE SCALE GENOMIC DNA]</scope>
    <source>
        <strain evidence="4 5">LMG 11587</strain>
    </source>
</reference>
<evidence type="ECO:0000256" key="1">
    <source>
        <dbReference type="SAM" id="Coils"/>
    </source>
</evidence>
<feature type="compositionally biased region" description="Polar residues" evidence="2">
    <location>
        <begin position="167"/>
        <end position="191"/>
    </location>
</feature>
<proteinExistence type="predicted"/>
<dbReference type="KEGG" id="bii:BINDI_0761"/>
<sequence length="201" mass="22076">MAKNSTKSSRKGAGTQNDRKRTSRSSAGPISFFLALIIMALGLIHLAATFHSYAINLSELNGLKNQEAQLVARKQNLENQIQRWNDQAYVTAQARERLGFIFPGEQAIRVLHPEAVTGQDDQSAKTNKGIQAPRKNTLPWYQEMAYSFKKADQRPDALASAQGVTAPGQSMSQGQAGQNSNQDGQDSSIPPNSEEWDEDSE</sequence>
<dbReference type="EMBL" id="CP006018">
    <property type="protein sequence ID" value="AIC92033.1"/>
    <property type="molecule type" value="Genomic_DNA"/>
</dbReference>
<keyword evidence="3" id="KW-0812">Transmembrane</keyword>
<name>A0A087VUR4_9BIFI</name>
<dbReference type="HOGENOM" id="CLU_085342_2_1_11"/>
<dbReference type="InterPro" id="IPR007060">
    <property type="entry name" value="FtsL/DivIC"/>
</dbReference>
<dbReference type="OrthoDB" id="5187715at2"/>